<dbReference type="InterPro" id="IPR000683">
    <property type="entry name" value="Gfo/Idh/MocA-like_OxRdtase_N"/>
</dbReference>
<comment type="caution">
    <text evidence="2">The sequence shown here is derived from an EMBL/GenBank/DDBJ whole genome shotgun (WGS) entry which is preliminary data.</text>
</comment>
<dbReference type="Pfam" id="PF01408">
    <property type="entry name" value="GFO_IDH_MocA"/>
    <property type="match status" value="1"/>
</dbReference>
<evidence type="ECO:0000313" key="2">
    <source>
        <dbReference type="EMBL" id="EKO34706.1"/>
    </source>
</evidence>
<dbReference type="SUPFAM" id="SSF51735">
    <property type="entry name" value="NAD(P)-binding Rossmann-fold domains"/>
    <property type="match status" value="1"/>
</dbReference>
<dbReference type="PANTHER" id="PTHR43249">
    <property type="entry name" value="UDP-N-ACETYL-2-AMINO-2-DEOXY-D-GLUCURONATE OXIDASE"/>
    <property type="match status" value="1"/>
</dbReference>
<dbReference type="GO" id="GO:0000166">
    <property type="term" value="F:nucleotide binding"/>
    <property type="evidence" value="ECO:0007669"/>
    <property type="project" value="InterPro"/>
</dbReference>
<dbReference type="Gene3D" id="3.40.50.720">
    <property type="entry name" value="NAD(P)-binding Rossmann-like Domain"/>
    <property type="match status" value="1"/>
</dbReference>
<sequence length="362" mass="41068">MSLKLRAALIGCGRIGAFTSSELKKSFPVGWLPYNHLDSILLNKDLFDLIGFCDIKLVNLEFLRKKFKDKQFYTDYRVLIDEQKPEVVSIATRAQDRSEIIEYACKNGVKGLYLEKPIARSLKELKIIKNSIEKNQVNFVYGAQRRFMDLYIKAKAKIDEGIIGKINEVHISFGKSPLLWVHPHSVDMILYFIGSTDIDYIQGSCQIAKEVVKKKFVDSDPILDFGFVKFKNGATGIISSQTSINGMNVSIAGSEGIVHIFANGSRMEIQLKKKIKNSNYSKLLSKNYFPTTKISGTYTAFRRLGKSIYSKEVSPYNILDLEIGHRMLFGFVQSSLRNGERVRLNDVNENLFISGRQGNLYP</sequence>
<keyword evidence="3" id="KW-1185">Reference proteome</keyword>
<dbReference type="RefSeq" id="WP_004476569.1">
    <property type="nucleotide sequence ID" value="NZ_AHON02000027.1"/>
</dbReference>
<reference evidence="2" key="1">
    <citation type="submission" date="2012-10" db="EMBL/GenBank/DDBJ databases">
        <authorList>
            <person name="Harkins D.M."/>
            <person name="Durkin A.S."/>
            <person name="Brinkac L.M."/>
            <person name="Haft D.H."/>
            <person name="Selengut J.D."/>
            <person name="Sanka R."/>
            <person name="DePew J."/>
            <person name="Purushe J."/>
            <person name="Matthias M.A."/>
            <person name="Vinetz J.M."/>
            <person name="Sutton G.G."/>
            <person name="Nierman W.C."/>
            <person name="Fouts D.E."/>
        </authorList>
    </citation>
    <scope>NUCLEOTIDE SEQUENCE [LARGE SCALE GENOMIC DNA]</scope>
    <source>
        <strain evidence="2">MOR084</strain>
    </source>
</reference>
<dbReference type="SUPFAM" id="SSF55347">
    <property type="entry name" value="Glyceraldehyde-3-phosphate dehydrogenase-like, C-terminal domain"/>
    <property type="match status" value="1"/>
</dbReference>
<dbReference type="Gene3D" id="3.30.360.10">
    <property type="entry name" value="Dihydrodipicolinate Reductase, domain 2"/>
    <property type="match status" value="1"/>
</dbReference>
<proteinExistence type="predicted"/>
<dbReference type="PANTHER" id="PTHR43249:SF1">
    <property type="entry name" value="D-GLUCOSIDE 3-DEHYDROGENASE"/>
    <property type="match status" value="1"/>
</dbReference>
<feature type="domain" description="Gfo/Idh/MocA-like oxidoreductase N-terminal" evidence="1">
    <location>
        <begin position="6"/>
        <end position="140"/>
    </location>
</feature>
<accession>A0A0E2BIF6</accession>
<dbReference type="Proteomes" id="UP000006329">
    <property type="component" value="Unassembled WGS sequence"/>
</dbReference>
<gene>
    <name evidence="2" type="ORF">LEP1GSC179_1578</name>
</gene>
<dbReference type="InterPro" id="IPR036291">
    <property type="entry name" value="NAD(P)-bd_dom_sf"/>
</dbReference>
<dbReference type="InterPro" id="IPR052515">
    <property type="entry name" value="Gfo/Idh/MocA_Oxidoreductase"/>
</dbReference>
<evidence type="ECO:0000259" key="1">
    <source>
        <dbReference type="Pfam" id="PF01408"/>
    </source>
</evidence>
<dbReference type="AlphaFoldDB" id="A0A0E2BIF6"/>
<dbReference type="EMBL" id="AHON02000027">
    <property type="protein sequence ID" value="EKO34706.1"/>
    <property type="molecule type" value="Genomic_DNA"/>
</dbReference>
<name>A0A0E2BIF6_9LEPT</name>
<evidence type="ECO:0000313" key="3">
    <source>
        <dbReference type="Proteomes" id="UP000006329"/>
    </source>
</evidence>
<organism evidence="2 3">
    <name type="scientific">Leptospira santarosai str. MOR084</name>
    <dbReference type="NCBI Taxonomy" id="1049984"/>
    <lineage>
        <taxon>Bacteria</taxon>
        <taxon>Pseudomonadati</taxon>
        <taxon>Spirochaetota</taxon>
        <taxon>Spirochaetia</taxon>
        <taxon>Leptospirales</taxon>
        <taxon>Leptospiraceae</taxon>
        <taxon>Leptospira</taxon>
    </lineage>
</organism>
<protein>
    <submittedName>
        <fullName evidence="2">Oxidoreductase, NAD-binding domain protein</fullName>
    </submittedName>
</protein>